<comment type="subcellular location">
    <subcellularLocation>
        <location evidence="3">Nucleus lamina</location>
    </subcellularLocation>
</comment>
<organism evidence="6 7">
    <name type="scientific">Vigna unguiculata</name>
    <name type="common">Cowpea</name>
    <dbReference type="NCBI Taxonomy" id="3917"/>
    <lineage>
        <taxon>Eukaryota</taxon>
        <taxon>Viridiplantae</taxon>
        <taxon>Streptophyta</taxon>
        <taxon>Embryophyta</taxon>
        <taxon>Tracheophyta</taxon>
        <taxon>Spermatophyta</taxon>
        <taxon>Magnoliopsida</taxon>
        <taxon>eudicotyledons</taxon>
        <taxon>Gunneridae</taxon>
        <taxon>Pentapetalae</taxon>
        <taxon>rosids</taxon>
        <taxon>fabids</taxon>
        <taxon>Fabales</taxon>
        <taxon>Fabaceae</taxon>
        <taxon>Papilionoideae</taxon>
        <taxon>50 kb inversion clade</taxon>
        <taxon>NPAAA clade</taxon>
        <taxon>indigoferoid/millettioid clade</taxon>
        <taxon>Phaseoleae</taxon>
        <taxon>Vigna</taxon>
    </lineage>
</organism>
<dbReference type="Proteomes" id="UP000501690">
    <property type="component" value="Linkage Group LG4"/>
</dbReference>
<accession>A0A4D6LP65</accession>
<evidence type="ECO:0000313" key="6">
    <source>
        <dbReference type="EMBL" id="QCD90208.1"/>
    </source>
</evidence>
<feature type="coiled-coil region" evidence="5">
    <location>
        <begin position="33"/>
        <end position="95"/>
    </location>
</feature>
<dbReference type="OrthoDB" id="673795at2759"/>
<dbReference type="AlphaFoldDB" id="A0A4D6LP65"/>
<reference evidence="6 7" key="1">
    <citation type="submission" date="2019-04" db="EMBL/GenBank/DDBJ databases">
        <title>An improved genome assembly and genetic linkage map for asparagus bean, Vigna unguiculata ssp. sesquipedialis.</title>
        <authorList>
            <person name="Xia Q."/>
            <person name="Zhang R."/>
            <person name="Dong Y."/>
        </authorList>
    </citation>
    <scope>NUCLEOTIDE SEQUENCE [LARGE SCALE GENOMIC DNA]</scope>
    <source>
        <tissue evidence="6">Leaf</tissue>
    </source>
</reference>
<evidence type="ECO:0000256" key="2">
    <source>
        <dbReference type="ARBA" id="ARBA00023242"/>
    </source>
</evidence>
<keyword evidence="1 5" id="KW-0175">Coiled coil</keyword>
<dbReference type="PANTHER" id="PTHR31908">
    <property type="entry name" value="PROTEIN CROWDED NUCLEI 4"/>
    <property type="match status" value="1"/>
</dbReference>
<dbReference type="EMBL" id="CP039348">
    <property type="protein sequence ID" value="QCD90208.1"/>
    <property type="molecule type" value="Genomic_DNA"/>
</dbReference>
<dbReference type="GO" id="GO:0006997">
    <property type="term" value="P:nucleus organization"/>
    <property type="evidence" value="ECO:0007669"/>
    <property type="project" value="InterPro"/>
</dbReference>
<dbReference type="InterPro" id="IPR040418">
    <property type="entry name" value="CRWN"/>
</dbReference>
<evidence type="ECO:0000256" key="1">
    <source>
        <dbReference type="ARBA" id="ARBA00023054"/>
    </source>
</evidence>
<evidence type="ECO:0000256" key="4">
    <source>
        <dbReference type="ARBA" id="ARBA00024208"/>
    </source>
</evidence>
<sequence>MSQPPQRKPCSTAAAGKVDDWRCFKELGLLDEAVTQKKDREALTEKISALQTELVDYQYNMGLLLIENKKWSSKYDQLRQELAETEEILKRQQSGHLIALFDAEQRERCLRIALSVERKCVADVCFVSISSV</sequence>
<keyword evidence="7" id="KW-1185">Reference proteome</keyword>
<dbReference type="PANTHER" id="PTHR31908:SF9">
    <property type="entry name" value="PROTEIN CROWDED NUCLEI 3"/>
    <property type="match status" value="1"/>
</dbReference>
<dbReference type="Gramene" id="Vigun02g042500.3.v1.2">
    <property type="protein sequence ID" value="Vigun02g042500.3.v1.2"/>
    <property type="gene ID" value="Vigun02g042500.v1.2"/>
</dbReference>
<evidence type="ECO:0000256" key="3">
    <source>
        <dbReference type="ARBA" id="ARBA00024186"/>
    </source>
</evidence>
<evidence type="ECO:0000313" key="7">
    <source>
        <dbReference type="Proteomes" id="UP000501690"/>
    </source>
</evidence>
<dbReference type="GO" id="GO:0005652">
    <property type="term" value="C:nuclear lamina"/>
    <property type="evidence" value="ECO:0007669"/>
    <property type="project" value="UniProtKB-SubCell"/>
</dbReference>
<name>A0A4D6LP65_VIGUN</name>
<evidence type="ECO:0000256" key="5">
    <source>
        <dbReference type="SAM" id="Coils"/>
    </source>
</evidence>
<proteinExistence type="inferred from homology"/>
<gene>
    <name evidence="6" type="ORF">DEO72_LG4g1163</name>
</gene>
<keyword evidence="2" id="KW-0539">Nucleus</keyword>
<comment type="similarity">
    <text evidence="4">Belongs to the CRWN family.</text>
</comment>
<protein>
    <submittedName>
        <fullName evidence="6">Uncharacterized protein</fullName>
    </submittedName>
</protein>